<reference evidence="1 2" key="1">
    <citation type="submission" date="2015-01" db="EMBL/GenBank/DDBJ databases">
        <title>Evolution of Trichinella species and genotypes.</title>
        <authorList>
            <person name="Korhonen P.K."/>
            <person name="Edoardo P."/>
            <person name="Giuseppe L.R."/>
            <person name="Gasser R.B."/>
        </authorList>
    </citation>
    <scope>NUCLEOTIDE SEQUENCE [LARGE SCALE GENOMIC DNA]</scope>
    <source>
        <strain evidence="1">ISS417</strain>
    </source>
</reference>
<organism evidence="1 2">
    <name type="scientific">Trichinella murrelli</name>
    <dbReference type="NCBI Taxonomy" id="144512"/>
    <lineage>
        <taxon>Eukaryota</taxon>
        <taxon>Metazoa</taxon>
        <taxon>Ecdysozoa</taxon>
        <taxon>Nematoda</taxon>
        <taxon>Enoplea</taxon>
        <taxon>Dorylaimia</taxon>
        <taxon>Trichinellida</taxon>
        <taxon>Trichinellidae</taxon>
        <taxon>Trichinella</taxon>
    </lineage>
</organism>
<accession>A0A0V0UH79</accession>
<dbReference type="Proteomes" id="UP000055048">
    <property type="component" value="Unassembled WGS sequence"/>
</dbReference>
<dbReference type="AlphaFoldDB" id="A0A0V0UH79"/>
<keyword evidence="2" id="KW-1185">Reference proteome</keyword>
<dbReference type="EMBL" id="JYDJ01000004">
    <property type="protein sequence ID" value="KRX50649.1"/>
    <property type="molecule type" value="Genomic_DNA"/>
</dbReference>
<gene>
    <name evidence="1" type="ORF">T05_3481</name>
</gene>
<evidence type="ECO:0000313" key="1">
    <source>
        <dbReference type="EMBL" id="KRX50649.1"/>
    </source>
</evidence>
<name>A0A0V0UH79_9BILA</name>
<dbReference type="OrthoDB" id="10351135at2759"/>
<evidence type="ECO:0000313" key="2">
    <source>
        <dbReference type="Proteomes" id="UP000055048"/>
    </source>
</evidence>
<sequence>MDYSENRHQVPKLNGASEAKLTTINLLTGSLVGQRLFRSVAANHVGNQPAPYYPTMIIGEKEATVHVGKVILRIGAGKSEKERRIGIFEELTDNGEELKKDKVNGEGNVNSYRVSRKMRRREIAS</sequence>
<protein>
    <submittedName>
        <fullName evidence="1">Uncharacterized protein</fullName>
    </submittedName>
</protein>
<proteinExistence type="predicted"/>
<comment type="caution">
    <text evidence="1">The sequence shown here is derived from an EMBL/GenBank/DDBJ whole genome shotgun (WGS) entry which is preliminary data.</text>
</comment>